<feature type="compositionally biased region" description="Low complexity" evidence="1">
    <location>
        <begin position="76"/>
        <end position="87"/>
    </location>
</feature>
<evidence type="ECO:0000313" key="5">
    <source>
        <dbReference type="Proteomes" id="UP000189857"/>
    </source>
</evidence>
<keyword evidence="5" id="KW-1185">Reference proteome</keyword>
<keyword evidence="2" id="KW-0812">Transmembrane</keyword>
<evidence type="ECO:0000256" key="2">
    <source>
        <dbReference type="SAM" id="Phobius"/>
    </source>
</evidence>
<evidence type="ECO:0000259" key="3">
    <source>
        <dbReference type="Pfam" id="PF13472"/>
    </source>
</evidence>
<dbReference type="Proteomes" id="UP000189857">
    <property type="component" value="Unassembled WGS sequence"/>
</dbReference>
<dbReference type="Pfam" id="PF13472">
    <property type="entry name" value="Lipase_GDSL_2"/>
    <property type="match status" value="1"/>
</dbReference>
<evidence type="ECO:0000256" key="1">
    <source>
        <dbReference type="SAM" id="MobiDB-lite"/>
    </source>
</evidence>
<proteinExistence type="predicted"/>
<dbReference type="AlphaFoldDB" id="A0A1T4M117"/>
<reference evidence="4 5" key="1">
    <citation type="submission" date="2017-02" db="EMBL/GenBank/DDBJ databases">
        <authorList>
            <person name="Peterson S.W."/>
        </authorList>
    </citation>
    <scope>NUCLEOTIDE SEQUENCE [LARGE SCALE GENOMIC DNA]</scope>
    <source>
        <strain evidence="4 5">ATCC 17233</strain>
    </source>
</reference>
<dbReference type="SUPFAM" id="SSF52266">
    <property type="entry name" value="SGNH hydrolase"/>
    <property type="match status" value="1"/>
</dbReference>
<evidence type="ECO:0000313" key="4">
    <source>
        <dbReference type="EMBL" id="SJZ60611.1"/>
    </source>
</evidence>
<dbReference type="InterPro" id="IPR013830">
    <property type="entry name" value="SGNH_hydro"/>
</dbReference>
<gene>
    <name evidence="4" type="ORF">SAMN02745110_01037</name>
</gene>
<sequence length="368" mass="41353">MVDDNNNNKFKLNKNNRRAIITMLSFFILISAAFLISEFINVKKYFPGGTVVNAEGSPVGTEIINVVSDKTEAKTEVSTTEAVSTEKVTTEVTEKPTEKVTEKPTEKKTEKTTEKAEDKTEKTTKETAEKKDNPESKEDVKLDMDTDVPELPAVAEIKGNDFADPKLFTPNKVVGEDYFDNSVFIGDSRTEALALYSGYDNINAFAHKGLDVGSIKDEKCIKVGDSKLTVEEAINSTMYDNYYISFGINELGWVYLDVFVDDINELIDIIYKHNPDAVVYVAQIVPVSKSVSDTDEIFNKENVDKFNEALYKLCQDRGDVVYLDYAASVRNSDGYLPEEGTSDGKHCSADYSRRILEYILRHTYKRVK</sequence>
<keyword evidence="2" id="KW-1133">Transmembrane helix</keyword>
<organism evidence="4 5">
    <name type="scientific">Eubacterium ruminantium</name>
    <dbReference type="NCBI Taxonomy" id="42322"/>
    <lineage>
        <taxon>Bacteria</taxon>
        <taxon>Bacillati</taxon>
        <taxon>Bacillota</taxon>
        <taxon>Clostridia</taxon>
        <taxon>Eubacteriales</taxon>
        <taxon>Eubacteriaceae</taxon>
        <taxon>Eubacterium</taxon>
    </lineage>
</organism>
<feature type="transmembrane region" description="Helical" evidence="2">
    <location>
        <begin position="20"/>
        <end position="40"/>
    </location>
</feature>
<feature type="domain" description="SGNH hydrolase-type esterase" evidence="3">
    <location>
        <begin position="240"/>
        <end position="349"/>
    </location>
</feature>
<accession>A0A1T4M117</accession>
<feature type="compositionally biased region" description="Basic and acidic residues" evidence="1">
    <location>
        <begin position="88"/>
        <end position="140"/>
    </location>
</feature>
<dbReference type="OrthoDB" id="1650541at2"/>
<dbReference type="RefSeq" id="WP_078786876.1">
    <property type="nucleotide sequence ID" value="NZ_FMTO01000004.1"/>
</dbReference>
<dbReference type="GO" id="GO:0016787">
    <property type="term" value="F:hydrolase activity"/>
    <property type="evidence" value="ECO:0007669"/>
    <property type="project" value="UniProtKB-KW"/>
</dbReference>
<dbReference type="EMBL" id="FUXA01000006">
    <property type="protein sequence ID" value="SJZ60611.1"/>
    <property type="molecule type" value="Genomic_DNA"/>
</dbReference>
<keyword evidence="2" id="KW-0472">Membrane</keyword>
<keyword evidence="4" id="KW-0378">Hydrolase</keyword>
<protein>
    <submittedName>
        <fullName evidence="4">GDSL-like Lipase/Acylhydrolase family</fullName>
    </submittedName>
</protein>
<name>A0A1T4M117_9FIRM</name>
<feature type="region of interest" description="Disordered" evidence="1">
    <location>
        <begin position="75"/>
        <end position="140"/>
    </location>
</feature>
<dbReference type="InterPro" id="IPR036514">
    <property type="entry name" value="SGNH_hydro_sf"/>
</dbReference>
<dbReference type="Gene3D" id="3.40.50.1110">
    <property type="entry name" value="SGNH hydrolase"/>
    <property type="match status" value="1"/>
</dbReference>